<proteinExistence type="predicted"/>
<feature type="domain" description="Sortilin N-terminal" evidence="2">
    <location>
        <begin position="75"/>
        <end position="185"/>
    </location>
</feature>
<dbReference type="OrthoDB" id="9767885at2"/>
<reference evidence="3 4" key="1">
    <citation type="submission" date="2015-10" db="EMBL/GenBank/DDBJ databases">
        <authorList>
            <person name="Gilbert D.G."/>
        </authorList>
    </citation>
    <scope>NUCLEOTIDE SEQUENCE [LARGE SCALE GENOMIC DNA]</scope>
    <source>
        <strain evidence="3">COMA1</strain>
    </source>
</reference>
<dbReference type="EMBL" id="CZQA01000001">
    <property type="protein sequence ID" value="CUS34470.1"/>
    <property type="molecule type" value="Genomic_DNA"/>
</dbReference>
<dbReference type="Gene3D" id="2.130.10.10">
    <property type="entry name" value="YVTN repeat-like/Quinoprotein amine dehydrogenase"/>
    <property type="match status" value="3"/>
</dbReference>
<dbReference type="Pfam" id="PF15902">
    <property type="entry name" value="Sortilin-Vps10"/>
    <property type="match status" value="1"/>
</dbReference>
<dbReference type="PANTHER" id="PTHR43739">
    <property type="entry name" value="XYLOGLUCANASE (EUROFUNG)"/>
    <property type="match status" value="1"/>
</dbReference>
<dbReference type="AlphaFoldDB" id="A0A0S4LEV9"/>
<dbReference type="InterPro" id="IPR031778">
    <property type="entry name" value="Sortilin_N"/>
</dbReference>
<evidence type="ECO:0000313" key="3">
    <source>
        <dbReference type="EMBL" id="CUS34470.1"/>
    </source>
</evidence>
<evidence type="ECO:0000259" key="2">
    <source>
        <dbReference type="Pfam" id="PF15902"/>
    </source>
</evidence>
<dbReference type="InterPro" id="IPR015943">
    <property type="entry name" value="WD40/YVTN_repeat-like_dom_sf"/>
</dbReference>
<dbReference type="SUPFAM" id="SSF110296">
    <property type="entry name" value="Oligoxyloglucan reducing end-specific cellobiohydrolase"/>
    <property type="match status" value="2"/>
</dbReference>
<dbReference type="PANTHER" id="PTHR43739:SF5">
    <property type="entry name" value="EXO-ALPHA-SIALIDASE"/>
    <property type="match status" value="1"/>
</dbReference>
<name>A0A0S4LEV9_9BACT</name>
<dbReference type="InterPro" id="IPR052025">
    <property type="entry name" value="Xyloglucanase_GH74"/>
</dbReference>
<keyword evidence="4" id="KW-1185">Reference proteome</keyword>
<gene>
    <name evidence="3" type="ORF">COMA1_11724</name>
</gene>
<evidence type="ECO:0000256" key="1">
    <source>
        <dbReference type="ARBA" id="ARBA00022737"/>
    </source>
</evidence>
<organism evidence="3 4">
    <name type="scientific">Candidatus Nitrospira nitrosa</name>
    <dbReference type="NCBI Taxonomy" id="1742972"/>
    <lineage>
        <taxon>Bacteria</taxon>
        <taxon>Pseudomonadati</taxon>
        <taxon>Nitrospirota</taxon>
        <taxon>Nitrospiria</taxon>
        <taxon>Nitrospirales</taxon>
        <taxon>Nitrospiraceae</taxon>
        <taxon>Nitrospira</taxon>
    </lineage>
</organism>
<accession>A0A0S4LEV9</accession>
<keyword evidence="1" id="KW-0677">Repeat</keyword>
<protein>
    <recommendedName>
        <fullName evidence="2">Sortilin N-terminal domain-containing protein</fullName>
    </recommendedName>
</protein>
<dbReference type="STRING" id="1742972.COMA1_11724"/>
<dbReference type="GO" id="GO:0010411">
    <property type="term" value="P:xyloglucan metabolic process"/>
    <property type="evidence" value="ECO:0007669"/>
    <property type="project" value="TreeGrafter"/>
</dbReference>
<dbReference type="Proteomes" id="UP000199032">
    <property type="component" value="Unassembled WGS sequence"/>
</dbReference>
<dbReference type="CDD" id="cd15482">
    <property type="entry name" value="Sialidase_non-viral"/>
    <property type="match status" value="1"/>
</dbReference>
<sequence length="368" mass="40239">MQNRASLGVRFSLRPYWMARLTVLKQLQTSLMGHLFTFLVFAVALVGCDRSDPIVLIQLHPKNPDIIYIATNDYIYKTRDGGQTWANLSRGMSHSRVIAMAVDPAYPATVYAGTKGDAVYKSHDGGQRWVSMRSGLDDATISSVVNQFLFDPADAQHIFIATTMGVFETKNGGEQWVKKMEGMKEVLMVVTLGIDPTRPSILYAGTSGGVYRSTDQVGHWEKVNNGLVPPNMVKTSRALNVTAILVDPYESDTVYAATLAGMYKTTDGAKSWKRIGESLADQMVMGMVLDRARRGVLYITGRDGVHRSEDGGATWKAINNGLMTTNVRALAQSEVNPRVLYAGTNGSGLYRSQDAGETWEPMPLVGGG</sequence>
<evidence type="ECO:0000313" key="4">
    <source>
        <dbReference type="Proteomes" id="UP000199032"/>
    </source>
</evidence>